<gene>
    <name evidence="2" type="ORF">LTR09_001402</name>
</gene>
<reference evidence="2" key="1">
    <citation type="submission" date="2023-04" db="EMBL/GenBank/DDBJ databases">
        <title>Black Yeasts Isolated from many extreme environments.</title>
        <authorList>
            <person name="Coleine C."/>
            <person name="Stajich J.E."/>
            <person name="Selbmann L."/>
        </authorList>
    </citation>
    <scope>NUCLEOTIDE SEQUENCE</scope>
    <source>
        <strain evidence="2">CCFEE 5312</strain>
    </source>
</reference>
<keyword evidence="3" id="KW-1185">Reference proteome</keyword>
<dbReference type="EMBL" id="JAWDJX010000002">
    <property type="protein sequence ID" value="KAK3058324.1"/>
    <property type="molecule type" value="Genomic_DNA"/>
</dbReference>
<proteinExistence type="predicted"/>
<dbReference type="AlphaFoldDB" id="A0AAJ0LWV1"/>
<feature type="chain" id="PRO_5042471332" evidence="1">
    <location>
        <begin position="21"/>
        <end position="357"/>
    </location>
</feature>
<organism evidence="2 3">
    <name type="scientific">Extremus antarcticus</name>
    <dbReference type="NCBI Taxonomy" id="702011"/>
    <lineage>
        <taxon>Eukaryota</taxon>
        <taxon>Fungi</taxon>
        <taxon>Dikarya</taxon>
        <taxon>Ascomycota</taxon>
        <taxon>Pezizomycotina</taxon>
        <taxon>Dothideomycetes</taxon>
        <taxon>Dothideomycetidae</taxon>
        <taxon>Mycosphaerellales</taxon>
        <taxon>Extremaceae</taxon>
        <taxon>Extremus</taxon>
    </lineage>
</organism>
<sequence>MHLTATTLAVAAATVRMCSGMTVAPPLLPGMPVTNTVQLKRSQASPMPHVVSEINALDKAPMPVTYATPVERDIAAPQEEIMSGLTTIFGYLLAGLTDNEMELLKACVAVSSLADSKWARIGLIPTALQAPICNTSNTMPTATDAIVNSIVHQSIIFSTQLINSVNNTQRLATMCRNLNLDLLDYFPVNGNSVKDAVCHAAGTERAPQPENNRLRGDPAAVSAARNTQSILFAILYAANAQTGAELSDLCAQAPEYVEKLSAEHLNGSLVASTLCRFKKPIPIPVAKMMLRSWMTRYYITVLENVSNTAGWRKWLCSNLDAEKMDTVGLNGVGLLQQVCSDVNATESMRAEDIAFDF</sequence>
<accession>A0AAJ0LWV1</accession>
<comment type="caution">
    <text evidence="2">The sequence shown here is derived from an EMBL/GenBank/DDBJ whole genome shotgun (WGS) entry which is preliminary data.</text>
</comment>
<dbReference type="Proteomes" id="UP001271007">
    <property type="component" value="Unassembled WGS sequence"/>
</dbReference>
<evidence type="ECO:0000256" key="1">
    <source>
        <dbReference type="SAM" id="SignalP"/>
    </source>
</evidence>
<evidence type="ECO:0000313" key="2">
    <source>
        <dbReference type="EMBL" id="KAK3058324.1"/>
    </source>
</evidence>
<protein>
    <submittedName>
        <fullName evidence="2">Uncharacterized protein</fullName>
    </submittedName>
</protein>
<keyword evidence="1" id="KW-0732">Signal</keyword>
<name>A0AAJ0LWV1_9PEZI</name>
<feature type="signal peptide" evidence="1">
    <location>
        <begin position="1"/>
        <end position="20"/>
    </location>
</feature>
<evidence type="ECO:0000313" key="3">
    <source>
        <dbReference type="Proteomes" id="UP001271007"/>
    </source>
</evidence>